<dbReference type="PIRSF" id="PIRSF000371">
    <property type="entry name" value="PFL_act_enz"/>
    <property type="match status" value="1"/>
</dbReference>
<evidence type="ECO:0000256" key="6">
    <source>
        <dbReference type="ARBA" id="ARBA00023002"/>
    </source>
</evidence>
<dbReference type="GO" id="GO:0046872">
    <property type="term" value="F:metal ion binding"/>
    <property type="evidence" value="ECO:0007669"/>
    <property type="project" value="UniProtKB-KW"/>
</dbReference>
<evidence type="ECO:0000256" key="3">
    <source>
        <dbReference type="ARBA" id="ARBA00022485"/>
    </source>
</evidence>
<evidence type="ECO:0000256" key="2">
    <source>
        <dbReference type="ARBA" id="ARBA00009777"/>
    </source>
</evidence>
<evidence type="ECO:0000256" key="7">
    <source>
        <dbReference type="ARBA" id="ARBA00023004"/>
    </source>
</evidence>
<proteinExistence type="inferred from homology"/>
<keyword evidence="5" id="KW-0479">Metal-binding</keyword>
<dbReference type="EMBL" id="JAJEPR010000002">
    <property type="protein sequence ID" value="MCC2188560.1"/>
    <property type="molecule type" value="Genomic_DNA"/>
</dbReference>
<gene>
    <name evidence="10" type="ORF">LKD71_01760</name>
</gene>
<evidence type="ECO:0000256" key="5">
    <source>
        <dbReference type="ARBA" id="ARBA00022723"/>
    </source>
</evidence>
<name>A0AAE3DQJ5_9FIRM</name>
<evidence type="ECO:0000256" key="4">
    <source>
        <dbReference type="ARBA" id="ARBA00022691"/>
    </source>
</evidence>
<comment type="caution">
    <text evidence="10">The sequence shown here is derived from an EMBL/GenBank/DDBJ whole genome shotgun (WGS) entry which is preliminary data.</text>
</comment>
<keyword evidence="4" id="KW-0949">S-adenosyl-L-methionine</keyword>
<dbReference type="PANTHER" id="PTHR30352">
    <property type="entry name" value="PYRUVATE FORMATE-LYASE-ACTIVATING ENZYME"/>
    <property type="match status" value="1"/>
</dbReference>
<dbReference type="GO" id="GO:0016491">
    <property type="term" value="F:oxidoreductase activity"/>
    <property type="evidence" value="ECO:0007669"/>
    <property type="project" value="UniProtKB-KW"/>
</dbReference>
<dbReference type="AlphaFoldDB" id="A0AAE3DQJ5"/>
<dbReference type="SUPFAM" id="SSF102114">
    <property type="entry name" value="Radical SAM enzymes"/>
    <property type="match status" value="1"/>
</dbReference>
<dbReference type="SFLD" id="SFLDG01066">
    <property type="entry name" value="organic_radical-activating_enz"/>
    <property type="match status" value="1"/>
</dbReference>
<keyword evidence="11" id="KW-1185">Reference proteome</keyword>
<evidence type="ECO:0000313" key="10">
    <source>
        <dbReference type="EMBL" id="MCC2188560.1"/>
    </source>
</evidence>
<comment type="similarity">
    <text evidence="2">Belongs to the organic radical-activating enzymes family.</text>
</comment>
<dbReference type="Pfam" id="PF04055">
    <property type="entry name" value="Radical_SAM"/>
    <property type="match status" value="1"/>
</dbReference>
<organism evidence="10 11">
    <name type="scientific">Fusicatenibacter faecihominis</name>
    <dbReference type="NCBI Taxonomy" id="2881276"/>
    <lineage>
        <taxon>Bacteria</taxon>
        <taxon>Bacillati</taxon>
        <taxon>Bacillota</taxon>
        <taxon>Clostridia</taxon>
        <taxon>Lachnospirales</taxon>
        <taxon>Lachnospiraceae</taxon>
        <taxon>Fusicatenibacter</taxon>
    </lineage>
</organism>
<evidence type="ECO:0000256" key="8">
    <source>
        <dbReference type="ARBA" id="ARBA00023014"/>
    </source>
</evidence>
<dbReference type="InterPro" id="IPR034457">
    <property type="entry name" value="Organic_radical-activating"/>
</dbReference>
<dbReference type="InterPro" id="IPR001989">
    <property type="entry name" value="Radical_activat_CS"/>
</dbReference>
<evidence type="ECO:0000256" key="1">
    <source>
        <dbReference type="ARBA" id="ARBA00001966"/>
    </source>
</evidence>
<dbReference type="CDD" id="cd01335">
    <property type="entry name" value="Radical_SAM"/>
    <property type="match status" value="1"/>
</dbReference>
<sequence length="264" mass="29786">MSDDYRKIQGRIFDIQKYSIHDGPGIRTIVFLKGCPLRCKWCCNPESQIRDIQIMVQGGKEKTVGRDVTVEEVMEEVMKDSAYYRRSGGGLTLSGGECLLQPDFAGALLRAAKENGLHTAIESTGFAKFETIQEKILPWLDLYLMDIKHMDSKKHKMFTSQPNERILENARKITDAGQKLIVRVPVIPTFNDTPEEIYAIAQFARSLKGVEEMNLLPYHRLGQDKYAGIGREYTLAHLVPPSNEHMEMLKEVAESAGIRVKIGG</sequence>
<reference evidence="10 11" key="1">
    <citation type="submission" date="2021-10" db="EMBL/GenBank/DDBJ databases">
        <title>Anaerobic single-cell dispensing facilitates the cultivation of human gut bacteria.</title>
        <authorList>
            <person name="Afrizal A."/>
        </authorList>
    </citation>
    <scope>NUCLEOTIDE SEQUENCE [LARGE SCALE GENOMIC DNA]</scope>
    <source>
        <strain evidence="10 11">CLA-AA-H277</strain>
    </source>
</reference>
<comment type="cofactor">
    <cofactor evidence="1">
        <name>[4Fe-4S] cluster</name>
        <dbReference type="ChEBI" id="CHEBI:49883"/>
    </cofactor>
</comment>
<dbReference type="InterPro" id="IPR007197">
    <property type="entry name" value="rSAM"/>
</dbReference>
<evidence type="ECO:0000259" key="9">
    <source>
        <dbReference type="PROSITE" id="PS51918"/>
    </source>
</evidence>
<protein>
    <submittedName>
        <fullName evidence="10">Glycyl-radical enzyme activating protein</fullName>
    </submittedName>
</protein>
<feature type="domain" description="Radical SAM core" evidence="9">
    <location>
        <begin position="21"/>
        <end position="259"/>
    </location>
</feature>
<evidence type="ECO:0000313" key="11">
    <source>
        <dbReference type="Proteomes" id="UP001197875"/>
    </source>
</evidence>
<keyword evidence="3" id="KW-0004">4Fe-4S</keyword>
<dbReference type="PANTHER" id="PTHR30352:SF4">
    <property type="entry name" value="PYRUVATE FORMATE-LYASE 2-ACTIVATING ENZYME"/>
    <property type="match status" value="1"/>
</dbReference>
<dbReference type="PROSITE" id="PS01087">
    <property type="entry name" value="RADICAL_ACTIVATING"/>
    <property type="match status" value="1"/>
</dbReference>
<keyword evidence="8" id="KW-0411">Iron-sulfur</keyword>
<dbReference type="Gene3D" id="3.20.20.70">
    <property type="entry name" value="Aldolase class I"/>
    <property type="match status" value="1"/>
</dbReference>
<dbReference type="RefSeq" id="WP_178046882.1">
    <property type="nucleotide sequence ID" value="NZ_JAJEPR010000002.1"/>
</dbReference>
<dbReference type="PROSITE" id="PS51918">
    <property type="entry name" value="RADICAL_SAM"/>
    <property type="match status" value="1"/>
</dbReference>
<keyword evidence="7" id="KW-0408">Iron</keyword>
<dbReference type="InterPro" id="IPR058240">
    <property type="entry name" value="rSAM_sf"/>
</dbReference>
<dbReference type="SFLD" id="SFLDS00029">
    <property type="entry name" value="Radical_SAM"/>
    <property type="match status" value="1"/>
</dbReference>
<dbReference type="Proteomes" id="UP001197875">
    <property type="component" value="Unassembled WGS sequence"/>
</dbReference>
<dbReference type="InterPro" id="IPR013785">
    <property type="entry name" value="Aldolase_TIM"/>
</dbReference>
<keyword evidence="6" id="KW-0560">Oxidoreductase</keyword>
<dbReference type="GO" id="GO:0051539">
    <property type="term" value="F:4 iron, 4 sulfur cluster binding"/>
    <property type="evidence" value="ECO:0007669"/>
    <property type="project" value="UniProtKB-KW"/>
</dbReference>
<dbReference type="NCBIfam" id="TIGR02494">
    <property type="entry name" value="PFLE_PFLC"/>
    <property type="match status" value="1"/>
</dbReference>
<accession>A0AAE3DQJ5</accession>
<dbReference type="InterPro" id="IPR012839">
    <property type="entry name" value="Organic_radical_activase"/>
</dbReference>